<dbReference type="AlphaFoldDB" id="A0A495AX20"/>
<reference evidence="7 8" key="1">
    <citation type="submission" date="2018-10" db="EMBL/GenBank/DDBJ databases">
        <title>Genomic Encyclopedia of Type Strains, Phase IV (KMG-IV): sequencing the most valuable type-strain genomes for metagenomic binning, comparative biology and taxonomic classification.</title>
        <authorList>
            <person name="Goeker M."/>
        </authorList>
    </citation>
    <scope>NUCLEOTIDE SEQUENCE [LARGE SCALE GENOMIC DNA]</scope>
    <source>
        <strain evidence="7 8">DSM 3303</strain>
    </source>
</reference>
<evidence type="ECO:0000259" key="6">
    <source>
        <dbReference type="Pfam" id="PF00892"/>
    </source>
</evidence>
<sequence length="282" mass="29039">MTARAQTLWLTWLAMLAFAGNSLLCRLALSSTGIDAASFTAIRLLSGALMLAALVVWQTRQWPAAGSWRGAAALFVYAAAFSFAYLSLPAASGALCLFGAVQATMIACGWWQGERLAARQWLGFVAALGGLLLLLLPGASAPPLGGMLLMLLAGVAWGAYSLLGRGAGDATAVTAGNFLRALPLALLLWLWQAPPLSPPAAGVGYAVASGALASGLGYAIWYRALRGLSASSAATVQLSVPLLTALAGWLLLAEQPGWRLLLAALAILGGIALVIRARPART</sequence>
<name>A0A495AX20_VOGIN</name>
<keyword evidence="2 5" id="KW-0812">Transmembrane</keyword>
<gene>
    <name evidence="7" type="ORF">C8E02_3206</name>
</gene>
<accession>A0A495AX20</accession>
<evidence type="ECO:0000256" key="2">
    <source>
        <dbReference type="ARBA" id="ARBA00022692"/>
    </source>
</evidence>
<dbReference type="Pfam" id="PF00892">
    <property type="entry name" value="EamA"/>
    <property type="match status" value="1"/>
</dbReference>
<feature type="transmembrane region" description="Helical" evidence="5">
    <location>
        <begin position="170"/>
        <end position="191"/>
    </location>
</feature>
<evidence type="ECO:0000313" key="8">
    <source>
        <dbReference type="Proteomes" id="UP000279384"/>
    </source>
</evidence>
<dbReference type="EMBL" id="RBID01000019">
    <property type="protein sequence ID" value="RKQ53272.1"/>
    <property type="molecule type" value="Genomic_DNA"/>
</dbReference>
<comment type="subcellular location">
    <subcellularLocation>
        <location evidence="1">Membrane</location>
        <topology evidence="1">Multi-pass membrane protein</topology>
    </subcellularLocation>
</comment>
<feature type="transmembrane region" description="Helical" evidence="5">
    <location>
        <begin position="233"/>
        <end position="252"/>
    </location>
</feature>
<feature type="transmembrane region" description="Helical" evidence="5">
    <location>
        <begin position="92"/>
        <end position="111"/>
    </location>
</feature>
<keyword evidence="3 5" id="KW-1133">Transmembrane helix</keyword>
<feature type="transmembrane region" description="Helical" evidence="5">
    <location>
        <begin position="118"/>
        <end position="138"/>
    </location>
</feature>
<feature type="transmembrane region" description="Helical" evidence="5">
    <location>
        <begin position="69"/>
        <end position="86"/>
    </location>
</feature>
<evidence type="ECO:0000256" key="4">
    <source>
        <dbReference type="ARBA" id="ARBA00023136"/>
    </source>
</evidence>
<feature type="transmembrane region" description="Helical" evidence="5">
    <location>
        <begin position="258"/>
        <end position="275"/>
    </location>
</feature>
<keyword evidence="4 5" id="KW-0472">Membrane</keyword>
<protein>
    <submittedName>
        <fullName evidence="7">Threonine/homoserine efflux transporter RhtA</fullName>
    </submittedName>
</protein>
<comment type="caution">
    <text evidence="7">The sequence shown here is derived from an EMBL/GenBank/DDBJ whole genome shotgun (WGS) entry which is preliminary data.</text>
</comment>
<dbReference type="InterPro" id="IPR037185">
    <property type="entry name" value="EmrE-like"/>
</dbReference>
<organism evidence="7 8">
    <name type="scientific">Vogesella indigofera</name>
    <name type="common">Pseudomonas indigofera</name>
    <dbReference type="NCBI Taxonomy" id="45465"/>
    <lineage>
        <taxon>Bacteria</taxon>
        <taxon>Pseudomonadati</taxon>
        <taxon>Pseudomonadota</taxon>
        <taxon>Betaproteobacteria</taxon>
        <taxon>Neisseriales</taxon>
        <taxon>Chromobacteriaceae</taxon>
        <taxon>Vogesella</taxon>
    </lineage>
</organism>
<feature type="transmembrane region" description="Helical" evidence="5">
    <location>
        <begin position="40"/>
        <end position="57"/>
    </location>
</feature>
<feature type="transmembrane region" description="Helical" evidence="5">
    <location>
        <begin position="144"/>
        <end position="163"/>
    </location>
</feature>
<dbReference type="PANTHER" id="PTHR32322:SF9">
    <property type="entry name" value="AMINO-ACID METABOLITE EFFLUX PUMP-RELATED"/>
    <property type="match status" value="1"/>
</dbReference>
<dbReference type="Proteomes" id="UP000279384">
    <property type="component" value="Unassembled WGS sequence"/>
</dbReference>
<feature type="domain" description="EamA" evidence="6">
    <location>
        <begin position="146"/>
        <end position="275"/>
    </location>
</feature>
<dbReference type="SUPFAM" id="SSF103481">
    <property type="entry name" value="Multidrug resistance efflux transporter EmrE"/>
    <property type="match status" value="2"/>
</dbReference>
<evidence type="ECO:0000256" key="5">
    <source>
        <dbReference type="SAM" id="Phobius"/>
    </source>
</evidence>
<feature type="transmembrane region" description="Helical" evidence="5">
    <location>
        <begin position="203"/>
        <end position="221"/>
    </location>
</feature>
<dbReference type="InterPro" id="IPR050638">
    <property type="entry name" value="AA-Vitamin_Transporters"/>
</dbReference>
<dbReference type="PANTHER" id="PTHR32322">
    <property type="entry name" value="INNER MEMBRANE TRANSPORTER"/>
    <property type="match status" value="1"/>
</dbReference>
<evidence type="ECO:0000313" key="7">
    <source>
        <dbReference type="EMBL" id="RKQ53272.1"/>
    </source>
</evidence>
<dbReference type="InterPro" id="IPR000620">
    <property type="entry name" value="EamA_dom"/>
</dbReference>
<dbReference type="RefSeq" id="WP_245961177.1">
    <property type="nucleotide sequence ID" value="NZ_RBID01000019.1"/>
</dbReference>
<proteinExistence type="predicted"/>
<dbReference type="GO" id="GO:0016020">
    <property type="term" value="C:membrane"/>
    <property type="evidence" value="ECO:0007669"/>
    <property type="project" value="UniProtKB-SubCell"/>
</dbReference>
<evidence type="ECO:0000256" key="3">
    <source>
        <dbReference type="ARBA" id="ARBA00022989"/>
    </source>
</evidence>
<evidence type="ECO:0000256" key="1">
    <source>
        <dbReference type="ARBA" id="ARBA00004141"/>
    </source>
</evidence>